<dbReference type="AlphaFoldDB" id="A0A1T4T3T5"/>
<evidence type="ECO:0000256" key="4">
    <source>
        <dbReference type="ARBA" id="ARBA00022690"/>
    </source>
</evidence>
<dbReference type="InterPro" id="IPR023549">
    <property type="entry name" value="Subtilisin_inhibitor"/>
</dbReference>
<dbReference type="EMBL" id="FUWS01000013">
    <property type="protein sequence ID" value="SKA34798.1"/>
    <property type="molecule type" value="Genomic_DNA"/>
</dbReference>
<dbReference type="GO" id="GO:0005576">
    <property type="term" value="C:extracellular region"/>
    <property type="evidence" value="ECO:0007669"/>
    <property type="project" value="UniProtKB-SubCell"/>
</dbReference>
<name>A0A1T4T3T5_9ACTN</name>
<comment type="subcellular location">
    <subcellularLocation>
        <location evidence="1">Secreted</location>
    </subcellularLocation>
</comment>
<feature type="signal peptide" evidence="8">
    <location>
        <begin position="1"/>
        <end position="24"/>
    </location>
</feature>
<evidence type="ECO:0000256" key="2">
    <source>
        <dbReference type="ARBA" id="ARBA00010472"/>
    </source>
</evidence>
<accession>A0A1T4T3T5</accession>
<dbReference type="OrthoDB" id="3427327at2"/>
<keyword evidence="3" id="KW-0964">Secreted</keyword>
<dbReference type="SUPFAM" id="SSF55399">
    <property type="entry name" value="Subtilisin inhibitor"/>
    <property type="match status" value="1"/>
</dbReference>
<feature type="region of interest" description="Disordered" evidence="7">
    <location>
        <begin position="30"/>
        <end position="106"/>
    </location>
</feature>
<dbReference type="Proteomes" id="UP000190637">
    <property type="component" value="Unassembled WGS sequence"/>
</dbReference>
<keyword evidence="6" id="KW-1015">Disulfide bond</keyword>
<evidence type="ECO:0000256" key="6">
    <source>
        <dbReference type="ARBA" id="ARBA00023157"/>
    </source>
</evidence>
<evidence type="ECO:0000313" key="10">
    <source>
        <dbReference type="EMBL" id="SKA34798.1"/>
    </source>
</evidence>
<feature type="compositionally biased region" description="Low complexity" evidence="7">
    <location>
        <begin position="37"/>
        <end position="55"/>
    </location>
</feature>
<evidence type="ECO:0000256" key="7">
    <source>
        <dbReference type="SAM" id="MobiDB-lite"/>
    </source>
</evidence>
<evidence type="ECO:0000313" key="11">
    <source>
        <dbReference type="Proteomes" id="UP000190637"/>
    </source>
</evidence>
<protein>
    <submittedName>
        <fullName evidence="10">Subtilisin inhibitor-like</fullName>
    </submittedName>
</protein>
<organism evidence="10 11">
    <name type="scientific">Marinactinospora thermotolerans DSM 45154</name>
    <dbReference type="NCBI Taxonomy" id="1122192"/>
    <lineage>
        <taxon>Bacteria</taxon>
        <taxon>Bacillati</taxon>
        <taxon>Actinomycetota</taxon>
        <taxon>Actinomycetes</taxon>
        <taxon>Streptosporangiales</taxon>
        <taxon>Nocardiopsidaceae</taxon>
        <taxon>Marinactinospora</taxon>
    </lineage>
</organism>
<evidence type="ECO:0000256" key="1">
    <source>
        <dbReference type="ARBA" id="ARBA00004613"/>
    </source>
</evidence>
<feature type="chain" id="PRO_5039353937" evidence="8">
    <location>
        <begin position="25"/>
        <end position="181"/>
    </location>
</feature>
<sequence>MRTHITANAPIHIAALASLGLLLAGCGGTTGDEGHTPARSPETAPATSPSASPSTPASPAPPPGDAASPSTTPDPAETELVIEISTDGTDGPASPGEWRLSCSPAAGDHPDPEAACRTLAEVGPEAFDPVPAGRPCTHIYGGPEVATVTGHVGDHEVDAEFSKAGGCELDRWERLGPVLSP</sequence>
<dbReference type="Gene3D" id="3.30.350.10">
    <property type="entry name" value="Subtilisin inhibitor-like"/>
    <property type="match status" value="1"/>
</dbReference>
<feature type="domain" description="Subtilisin inhibitor" evidence="9">
    <location>
        <begin position="79"/>
        <end position="150"/>
    </location>
</feature>
<keyword evidence="4" id="KW-0646">Protease inhibitor</keyword>
<evidence type="ECO:0000256" key="8">
    <source>
        <dbReference type="SAM" id="SignalP"/>
    </source>
</evidence>
<keyword evidence="11" id="KW-1185">Reference proteome</keyword>
<keyword evidence="8" id="KW-0732">Signal</keyword>
<dbReference type="GO" id="GO:0004867">
    <property type="term" value="F:serine-type endopeptidase inhibitor activity"/>
    <property type="evidence" value="ECO:0007669"/>
    <property type="project" value="UniProtKB-KW"/>
</dbReference>
<comment type="similarity">
    <text evidence="2">Belongs to the protease inhibitor I16 (SSI) family.</text>
</comment>
<dbReference type="Pfam" id="PF00720">
    <property type="entry name" value="SSI"/>
    <property type="match status" value="1"/>
</dbReference>
<proteinExistence type="inferred from homology"/>
<gene>
    <name evidence="10" type="ORF">SAMN02745673_04396</name>
</gene>
<reference evidence="10 11" key="1">
    <citation type="submission" date="2017-02" db="EMBL/GenBank/DDBJ databases">
        <authorList>
            <person name="Peterson S.W."/>
        </authorList>
    </citation>
    <scope>NUCLEOTIDE SEQUENCE [LARGE SCALE GENOMIC DNA]</scope>
    <source>
        <strain evidence="10 11">DSM 45154</strain>
    </source>
</reference>
<dbReference type="InterPro" id="IPR036819">
    <property type="entry name" value="Subtilisin_inhibitor-like_sf"/>
</dbReference>
<dbReference type="PROSITE" id="PS51257">
    <property type="entry name" value="PROKAR_LIPOPROTEIN"/>
    <property type="match status" value="1"/>
</dbReference>
<evidence type="ECO:0000256" key="3">
    <source>
        <dbReference type="ARBA" id="ARBA00022525"/>
    </source>
</evidence>
<evidence type="ECO:0000259" key="9">
    <source>
        <dbReference type="Pfam" id="PF00720"/>
    </source>
</evidence>
<evidence type="ECO:0000256" key="5">
    <source>
        <dbReference type="ARBA" id="ARBA00022900"/>
    </source>
</evidence>
<dbReference type="RefSeq" id="WP_078763627.1">
    <property type="nucleotide sequence ID" value="NZ_FUWS01000013.1"/>
</dbReference>
<keyword evidence="5" id="KW-0722">Serine protease inhibitor</keyword>